<evidence type="ECO:0000313" key="2">
    <source>
        <dbReference type="Proteomes" id="UP001139333"/>
    </source>
</evidence>
<comment type="caution">
    <text evidence="1">The sequence shown here is derived from an EMBL/GenBank/DDBJ whole genome shotgun (WGS) entry which is preliminary data.</text>
</comment>
<sequence length="300" mass="34417">MLRRLFLHSLLIYLLLYSGTQYVLANSSNNSPTLYEVKYNISTQFVDPKQAYYISLLELALQKTTADFGPYKMTPVELEMPQGRTVKLVQANQHIDIVWTMTSIERESQLQAVYIPLLKGLMGYRIGIIRKEGQAQFDQINTLAEFKRVLIGQGSDWPDTTILQQNGFSVISGSASKLLAMLVKQRFDYFPRAIHEPWDELARRDDLALESRLLLRYAAPIYFFVNKDNVKLAARIEKGLRIAISDGSFDQLFYNHPITEGIIEKAQLDKRIEFEIANPLLSPKSAELLNEKHLWLTAIE</sequence>
<evidence type="ECO:0008006" key="3">
    <source>
        <dbReference type="Google" id="ProtNLM"/>
    </source>
</evidence>
<dbReference type="RefSeq" id="WP_248995981.1">
    <property type="nucleotide sequence ID" value="NZ_JAKIKP010000008.1"/>
</dbReference>
<dbReference type="SUPFAM" id="SSF53850">
    <property type="entry name" value="Periplasmic binding protein-like II"/>
    <property type="match status" value="1"/>
</dbReference>
<proteinExistence type="predicted"/>
<accession>A0A9X1ZVU5</accession>
<reference evidence="1" key="1">
    <citation type="submission" date="2022-01" db="EMBL/GenBank/DDBJ databases">
        <title>Whole genome-based taxonomy of the Shewanellaceae.</title>
        <authorList>
            <person name="Martin-Rodriguez A.J."/>
        </authorList>
    </citation>
    <scope>NUCLEOTIDE SEQUENCE</scope>
    <source>
        <strain evidence="1">DSM 16422</strain>
    </source>
</reference>
<dbReference type="EMBL" id="JAKIKP010000008">
    <property type="protein sequence ID" value="MCL1143301.1"/>
    <property type="molecule type" value="Genomic_DNA"/>
</dbReference>
<organism evidence="1 2">
    <name type="scientific">Shewanella gaetbuli</name>
    <dbReference type="NCBI Taxonomy" id="220752"/>
    <lineage>
        <taxon>Bacteria</taxon>
        <taxon>Pseudomonadati</taxon>
        <taxon>Pseudomonadota</taxon>
        <taxon>Gammaproteobacteria</taxon>
        <taxon>Alteromonadales</taxon>
        <taxon>Shewanellaceae</taxon>
        <taxon>Shewanella</taxon>
    </lineage>
</organism>
<protein>
    <recommendedName>
        <fullName evidence="3">Bacterial extracellular solute-binding proteins, family 3</fullName>
    </recommendedName>
</protein>
<name>A0A9X1ZVU5_9GAMM</name>
<dbReference type="AlphaFoldDB" id="A0A9X1ZVU5"/>
<evidence type="ECO:0000313" key="1">
    <source>
        <dbReference type="EMBL" id="MCL1143301.1"/>
    </source>
</evidence>
<gene>
    <name evidence="1" type="ORF">L2672_11405</name>
</gene>
<dbReference type="Proteomes" id="UP001139333">
    <property type="component" value="Unassembled WGS sequence"/>
</dbReference>
<keyword evidence="2" id="KW-1185">Reference proteome</keyword>